<comment type="caution">
    <text evidence="4">The sequence shown here is derived from an EMBL/GenBank/DDBJ whole genome shotgun (WGS) entry which is preliminary data.</text>
</comment>
<dbReference type="InterPro" id="IPR012338">
    <property type="entry name" value="Beta-lactam/transpept-like"/>
</dbReference>
<evidence type="ECO:0000256" key="1">
    <source>
        <dbReference type="ARBA" id="ARBA00006096"/>
    </source>
</evidence>
<accession>A0A841AM78</accession>
<sequence>MTEPKNPGTPDAAAPRRTGIAGLVKKHPAVWLGSALGIVFLLLGTGAVFAGAAVGRASDDPTAAPVVVDETPTPEATVDPERSLPDSLPAATRLRTCTVATAASDPRLMAFKGYVMNASTGEVLFSREGDVPNRTGSVLKVLTASAALAVLGPDYRLTTTVVEGAKAGQIVLVGGGDPTLSAAGSSVYAGAPKIADLASQAKAAYAAKYPGVPITEVVLDASYWNPADKWDPIWERSEQTIGYHSEVTALMVDGDRADPTRNTSPRSTDPIARAGAAFVSALGGGATTSIGTASTTNVLASVQSQPVSSLINFMLLTSDNTLAENLARVVSVKSGFGGSAASLQQAIPAALAGYGVPVDKLTIKDGSGLSEASGVPPEYVAKLMVKILAGGQNLNVVYNSLPVAGKSGSLASRFTGANAVARGSVIAKTGWIDTAYTLGGVIKAADGTPLTFAFYAIGDGIGDNAKGAIDTLAASVYNCGDNLSNI</sequence>
<dbReference type="Gene3D" id="3.40.710.10">
    <property type="entry name" value="DD-peptidase/beta-lactamase superfamily"/>
    <property type="match status" value="2"/>
</dbReference>
<proteinExistence type="inferred from homology"/>
<keyword evidence="3" id="KW-1133">Transmembrane helix</keyword>
<evidence type="ECO:0000313" key="5">
    <source>
        <dbReference type="Proteomes" id="UP000536685"/>
    </source>
</evidence>
<dbReference type="PANTHER" id="PTHR30023:SF0">
    <property type="entry name" value="PENICILLIN-SENSITIVE CARBOXYPEPTIDASE A"/>
    <property type="match status" value="1"/>
</dbReference>
<keyword evidence="5" id="KW-1185">Reference proteome</keyword>
<dbReference type="GO" id="GO:0009002">
    <property type="term" value="F:serine-type D-Ala-D-Ala carboxypeptidase activity"/>
    <property type="evidence" value="ECO:0007669"/>
    <property type="project" value="UniProtKB-EC"/>
</dbReference>
<dbReference type="Proteomes" id="UP000536685">
    <property type="component" value="Unassembled WGS sequence"/>
</dbReference>
<evidence type="ECO:0000256" key="2">
    <source>
        <dbReference type="ARBA" id="ARBA00022801"/>
    </source>
</evidence>
<protein>
    <submittedName>
        <fullName evidence="4">D-alanyl-D-alanine carboxypeptidase/D-alanyl-D-alanine-endopeptidase (Penicillin-binding protein 4)</fullName>
        <ecNumber evidence="4">3.4.16.4</ecNumber>
        <ecNumber evidence="4">3.4.21.-</ecNumber>
    </submittedName>
</protein>
<dbReference type="InterPro" id="IPR000667">
    <property type="entry name" value="Peptidase_S13"/>
</dbReference>
<keyword evidence="4" id="KW-0645">Protease</keyword>
<dbReference type="GO" id="GO:0000270">
    <property type="term" value="P:peptidoglycan metabolic process"/>
    <property type="evidence" value="ECO:0007669"/>
    <property type="project" value="TreeGrafter"/>
</dbReference>
<reference evidence="4 5" key="1">
    <citation type="submission" date="2020-08" db="EMBL/GenBank/DDBJ databases">
        <title>Sequencing the genomes of 1000 actinobacteria strains.</title>
        <authorList>
            <person name="Klenk H.-P."/>
        </authorList>
    </citation>
    <scope>NUCLEOTIDE SEQUENCE [LARGE SCALE GENOMIC DNA]</scope>
    <source>
        <strain evidence="4 5">DSM 105784</strain>
    </source>
</reference>
<organism evidence="4 5">
    <name type="scientific">Conyzicola lurida</name>
    <dbReference type="NCBI Taxonomy" id="1172621"/>
    <lineage>
        <taxon>Bacteria</taxon>
        <taxon>Bacillati</taxon>
        <taxon>Actinomycetota</taxon>
        <taxon>Actinomycetes</taxon>
        <taxon>Micrococcales</taxon>
        <taxon>Microbacteriaceae</taxon>
        <taxon>Conyzicola</taxon>
    </lineage>
</organism>
<dbReference type="AlphaFoldDB" id="A0A841AM78"/>
<evidence type="ECO:0000313" key="4">
    <source>
        <dbReference type="EMBL" id="MBB5844307.1"/>
    </source>
</evidence>
<keyword evidence="4" id="KW-0121">Carboxypeptidase</keyword>
<dbReference type="EC" id="3.4.16.4" evidence="4"/>
<dbReference type="Pfam" id="PF02113">
    <property type="entry name" value="Peptidase_S13"/>
    <property type="match status" value="2"/>
</dbReference>
<feature type="transmembrane region" description="Helical" evidence="3">
    <location>
        <begin position="29"/>
        <end position="54"/>
    </location>
</feature>
<comment type="similarity">
    <text evidence="1">Belongs to the peptidase S13 family.</text>
</comment>
<dbReference type="PANTHER" id="PTHR30023">
    <property type="entry name" value="D-ALANYL-D-ALANINE CARBOXYPEPTIDASE"/>
    <property type="match status" value="1"/>
</dbReference>
<keyword evidence="2 4" id="KW-0378">Hydrolase</keyword>
<dbReference type="RefSeq" id="WP_343062063.1">
    <property type="nucleotide sequence ID" value="NZ_JACHMJ010000001.1"/>
</dbReference>
<evidence type="ECO:0000256" key="3">
    <source>
        <dbReference type="SAM" id="Phobius"/>
    </source>
</evidence>
<keyword evidence="3" id="KW-0472">Membrane</keyword>
<dbReference type="EMBL" id="JACHMJ010000001">
    <property type="protein sequence ID" value="MBB5844307.1"/>
    <property type="molecule type" value="Genomic_DNA"/>
</dbReference>
<dbReference type="GO" id="GO:0006508">
    <property type="term" value="P:proteolysis"/>
    <property type="evidence" value="ECO:0007669"/>
    <property type="project" value="InterPro"/>
</dbReference>
<name>A0A841AM78_9MICO</name>
<dbReference type="PRINTS" id="PR00922">
    <property type="entry name" value="DADACBPTASE3"/>
</dbReference>
<keyword evidence="3" id="KW-0812">Transmembrane</keyword>
<dbReference type="SUPFAM" id="SSF56601">
    <property type="entry name" value="beta-lactamase/transpeptidase-like"/>
    <property type="match status" value="1"/>
</dbReference>
<gene>
    <name evidence="4" type="ORF">HD599_002630</name>
</gene>
<dbReference type="EC" id="3.4.21.-" evidence="4"/>